<evidence type="ECO:0000256" key="3">
    <source>
        <dbReference type="ARBA" id="ARBA00022692"/>
    </source>
</evidence>
<dbReference type="Pfam" id="PF00702">
    <property type="entry name" value="Hydrolase"/>
    <property type="match status" value="1"/>
</dbReference>
<dbReference type="Gene3D" id="2.70.150.10">
    <property type="entry name" value="Calcium-transporting ATPase, cytoplasmic transduction domain A"/>
    <property type="match status" value="1"/>
</dbReference>
<dbReference type="InterPro" id="IPR018303">
    <property type="entry name" value="ATPase_P-typ_P_site"/>
</dbReference>
<dbReference type="NCBIfam" id="TIGR01512">
    <property type="entry name" value="ATPase-IB2_Cd"/>
    <property type="match status" value="1"/>
</dbReference>
<dbReference type="SUPFAM" id="SSF56784">
    <property type="entry name" value="HAD-like"/>
    <property type="match status" value="1"/>
</dbReference>
<dbReference type="GO" id="GO:0016787">
    <property type="term" value="F:hydrolase activity"/>
    <property type="evidence" value="ECO:0007669"/>
    <property type="project" value="UniProtKB-KW"/>
</dbReference>
<dbReference type="InterPro" id="IPR023214">
    <property type="entry name" value="HAD_sf"/>
</dbReference>
<gene>
    <name evidence="8" type="ordered locus">AARI_08200</name>
</gene>
<dbReference type="Gene3D" id="3.40.50.1000">
    <property type="entry name" value="HAD superfamily/HAD-like"/>
    <property type="match status" value="1"/>
</dbReference>
<dbReference type="RefSeq" id="WP_013348192.1">
    <property type="nucleotide sequence ID" value="NC_014550.1"/>
</dbReference>
<dbReference type="PRINTS" id="PR00119">
    <property type="entry name" value="CATATPASE"/>
</dbReference>
<dbReference type="Gene3D" id="3.40.1110.10">
    <property type="entry name" value="Calcium-transporting ATPase, cytoplasmic domain N"/>
    <property type="match status" value="1"/>
</dbReference>
<dbReference type="GeneID" id="303184438"/>
<organism evidence="8 9">
    <name type="scientific">Glutamicibacter arilaitensis (strain DSM 16368 / CIP 108037 / IAM 15318 / JCM 13566 / NCIMB 14258 / Re117)</name>
    <name type="common">Arthrobacter arilaitensis</name>
    <dbReference type="NCBI Taxonomy" id="861360"/>
    <lineage>
        <taxon>Bacteria</taxon>
        <taxon>Bacillati</taxon>
        <taxon>Actinomycetota</taxon>
        <taxon>Actinomycetes</taxon>
        <taxon>Micrococcales</taxon>
        <taxon>Micrococcaceae</taxon>
        <taxon>Glutamicibacter</taxon>
    </lineage>
</organism>
<comment type="similarity">
    <text evidence="2 6">Belongs to the cation transport ATPase (P-type) (TC 3.A.3) family. Type IB subfamily.</text>
</comment>
<keyword evidence="6" id="KW-0547">Nucleotide-binding</keyword>
<keyword evidence="5 6" id="KW-0472">Membrane</keyword>
<feature type="transmembrane region" description="Helical" evidence="6">
    <location>
        <begin position="579"/>
        <end position="601"/>
    </location>
</feature>
<evidence type="ECO:0000259" key="7">
    <source>
        <dbReference type="Pfam" id="PF00122"/>
    </source>
</evidence>
<dbReference type="InterPro" id="IPR051014">
    <property type="entry name" value="Cation_Transport_ATPase_IB"/>
</dbReference>
<dbReference type="NCBIfam" id="TIGR01494">
    <property type="entry name" value="ATPase_P-type"/>
    <property type="match status" value="1"/>
</dbReference>
<keyword evidence="6" id="KW-0479">Metal-binding</keyword>
<feature type="transmembrane region" description="Helical" evidence="6">
    <location>
        <begin position="552"/>
        <end position="573"/>
    </location>
</feature>
<dbReference type="InterPro" id="IPR008250">
    <property type="entry name" value="ATPase_P-typ_transduc_dom_A_sf"/>
</dbReference>
<keyword evidence="6" id="KW-0067">ATP-binding</keyword>
<evidence type="ECO:0000256" key="2">
    <source>
        <dbReference type="ARBA" id="ARBA00006024"/>
    </source>
</evidence>
<dbReference type="Pfam" id="PF00122">
    <property type="entry name" value="E1-E2_ATPase"/>
    <property type="match status" value="1"/>
</dbReference>
<keyword evidence="4 6" id="KW-1133">Transmembrane helix</keyword>
<evidence type="ECO:0000256" key="6">
    <source>
        <dbReference type="RuleBase" id="RU362081"/>
    </source>
</evidence>
<sequence>MKLGQLIRRYPLLAAAVIALLATGAAALAGMDAASRWIAWIAIAGAVLWIGAGMVKDLLRGHYGLDILALVAIIACLLVGEYLASLIIVLMLSGGEALEDFAQRRATSELSALLDRSPLQAHLAADESGQDVADVPVEQVEVGDLLLVRPGELVPVDGLMRSEAGSFDESSLTGEPLPVIHARGSEVMSGSVNGSQAVYLQALRRSSDSQYQQIIALVRQAQDSKAPVVRLADKFAIPFTLLSLLIAGIAWAVSGDPVRFAQVLVLATPCPLLIAVPVAFLGGMSRASKEGVVVKGGAVLEQLAKVRSAAFDKTGTLTAGRPALLGIQTQLDPDELLQLVASAEQFSTHVMAAGLTAALADRGLPLLPAEDAQEVATNGVSALVDGRRVAVGKPSFIAAIDPALERVELEPGQSAAYVAVDNSFAGVILMADAPRPEASAVLRWMRDHGVENQVMLTGDVEQTALGVAAQVGIGKVEAELRPGQKVQLLKDMQPRPVLMLGDGTNDAPALAAADIGMAMGSRGSTAAGQAADAVVLRDSLGPVAQVMAISRYTLSVAHSAIWIGIGLSVGLMLVATTGVIPAVTGALLQEVVDLVVIVYALRTLRGPRPADFHGALPTQSTVALAQHVRSRD</sequence>
<dbReference type="PANTHER" id="PTHR48085:SF5">
    <property type="entry name" value="CADMIUM_ZINC-TRANSPORTING ATPASE HMA4-RELATED"/>
    <property type="match status" value="1"/>
</dbReference>
<dbReference type="PRINTS" id="PR00120">
    <property type="entry name" value="HATPASE"/>
</dbReference>
<evidence type="ECO:0000256" key="5">
    <source>
        <dbReference type="ARBA" id="ARBA00023136"/>
    </source>
</evidence>
<dbReference type="InterPro" id="IPR023299">
    <property type="entry name" value="ATPase_P-typ_cyto_dom_N"/>
</dbReference>
<dbReference type="PANTHER" id="PTHR48085">
    <property type="entry name" value="CADMIUM/ZINC-TRANSPORTING ATPASE HMA2-RELATED"/>
    <property type="match status" value="1"/>
</dbReference>
<dbReference type="SUPFAM" id="SSF81653">
    <property type="entry name" value="Calcium ATPase, transduction domain A"/>
    <property type="match status" value="1"/>
</dbReference>
<dbReference type="EMBL" id="FQ311875">
    <property type="protein sequence ID" value="CBT75046.1"/>
    <property type="molecule type" value="Genomic_DNA"/>
</dbReference>
<feature type="transmembrane region" description="Helical" evidence="6">
    <location>
        <begin position="67"/>
        <end position="92"/>
    </location>
</feature>
<dbReference type="Proteomes" id="UP000006878">
    <property type="component" value="Chromosome"/>
</dbReference>
<evidence type="ECO:0000256" key="1">
    <source>
        <dbReference type="ARBA" id="ARBA00004651"/>
    </source>
</evidence>
<feature type="transmembrane region" description="Helical" evidence="6">
    <location>
        <begin position="12"/>
        <end position="30"/>
    </location>
</feature>
<keyword evidence="9" id="KW-1185">Reference proteome</keyword>
<dbReference type="EC" id="3.6.3.-" evidence="8"/>
<dbReference type="NCBIfam" id="TIGR01525">
    <property type="entry name" value="ATPase-IB_hvy"/>
    <property type="match status" value="1"/>
</dbReference>
<name>A0ABM9PUU6_GLUAR</name>
<keyword evidence="3 6" id="KW-0812">Transmembrane</keyword>
<feature type="transmembrane region" description="Helical" evidence="6">
    <location>
        <begin position="37"/>
        <end position="55"/>
    </location>
</feature>
<feature type="transmembrane region" description="Helical" evidence="6">
    <location>
        <begin position="260"/>
        <end position="281"/>
    </location>
</feature>
<reference evidence="9" key="2">
    <citation type="submission" date="2010-07" db="EMBL/GenBank/DDBJ databases">
        <title>Complete genome sequence of Arthrobacter arilaitensis (strain DSM 16368 / CIP 108037 / JCM 13566 / Re117).</title>
        <authorList>
            <person name="Genoscope."/>
        </authorList>
    </citation>
    <scope>NUCLEOTIDE SEQUENCE [LARGE SCALE GENOMIC DNA]</scope>
    <source>
        <strain evidence="9">DSM 16368 / CIP 108037 / IAM 15318 / JCM 13566 / Re117</strain>
    </source>
</reference>
<protein>
    <submittedName>
        <fullName evidence="8">Cation-transporting ATPase</fullName>
        <ecNumber evidence="8">3.6.3.-</ecNumber>
    </submittedName>
</protein>
<dbReference type="InterPro" id="IPR036412">
    <property type="entry name" value="HAD-like_sf"/>
</dbReference>
<proteinExistence type="inferred from homology"/>
<dbReference type="InterPro" id="IPR027256">
    <property type="entry name" value="P-typ_ATPase_IB"/>
</dbReference>
<feature type="domain" description="P-type ATPase A" evidence="7">
    <location>
        <begin position="128"/>
        <end position="218"/>
    </location>
</feature>
<evidence type="ECO:0000313" key="9">
    <source>
        <dbReference type="Proteomes" id="UP000006878"/>
    </source>
</evidence>
<dbReference type="InterPro" id="IPR023298">
    <property type="entry name" value="ATPase_P-typ_TM_dom_sf"/>
</dbReference>
<dbReference type="InterPro" id="IPR001757">
    <property type="entry name" value="P_typ_ATPase"/>
</dbReference>
<keyword evidence="6" id="KW-1003">Cell membrane</keyword>
<dbReference type="PROSITE" id="PS00154">
    <property type="entry name" value="ATPASE_E1_E2"/>
    <property type="match status" value="1"/>
</dbReference>
<accession>A0ABM9PUU6</accession>
<reference evidence="9" key="1">
    <citation type="journal article" date="2010" name="PLoS ONE">
        <title>The Arthrobacter arilaitensis Re117 genome sequence reveals its genetic adaptation to the surface of cheese.</title>
        <authorList>
            <person name="Monnet C."/>
            <person name="Loux V."/>
            <person name="Gibrat J.F."/>
            <person name="Spinnler E."/>
            <person name="Barbe V."/>
            <person name="Vacherie B."/>
            <person name="Gavory F."/>
            <person name="Gourbeyre E."/>
            <person name="Siguier P."/>
            <person name="Chandler M."/>
            <person name="Elleuch R."/>
            <person name="Irlinger F."/>
            <person name="Vallaeys T."/>
        </authorList>
    </citation>
    <scope>NUCLEOTIDE SEQUENCE</scope>
    <source>
        <strain evidence="9">DSM 16368 / CIP 108037 / IAM 15318 / JCM 13566 / Re117</strain>
    </source>
</reference>
<keyword evidence="8" id="KW-0378">Hydrolase</keyword>
<evidence type="ECO:0000256" key="4">
    <source>
        <dbReference type="ARBA" id="ARBA00022989"/>
    </source>
</evidence>
<evidence type="ECO:0000313" key="8">
    <source>
        <dbReference type="EMBL" id="CBT75046.1"/>
    </source>
</evidence>
<feature type="transmembrane region" description="Helical" evidence="6">
    <location>
        <begin position="235"/>
        <end position="254"/>
    </location>
</feature>
<dbReference type="SUPFAM" id="SSF81665">
    <property type="entry name" value="Calcium ATPase, transmembrane domain M"/>
    <property type="match status" value="1"/>
</dbReference>
<dbReference type="InterPro" id="IPR059000">
    <property type="entry name" value="ATPase_P-type_domA"/>
</dbReference>
<comment type="subcellular location">
    <subcellularLocation>
        <location evidence="1">Cell membrane</location>
        <topology evidence="1">Multi-pass membrane protein</topology>
    </subcellularLocation>
</comment>